<dbReference type="SUPFAM" id="SSF56436">
    <property type="entry name" value="C-type lectin-like"/>
    <property type="match status" value="1"/>
</dbReference>
<dbReference type="InterPro" id="IPR016186">
    <property type="entry name" value="C-type_lectin-like/link_sf"/>
</dbReference>
<dbReference type="Pfam" id="PF00059">
    <property type="entry name" value="Lectin_C"/>
    <property type="match status" value="1"/>
</dbReference>
<gene>
    <name evidence="3" type="ORF">MEDL_45856</name>
</gene>
<proteinExistence type="predicted"/>
<dbReference type="PROSITE" id="PS00615">
    <property type="entry name" value="C_TYPE_LECTIN_1"/>
    <property type="match status" value="1"/>
</dbReference>
<dbReference type="Proteomes" id="UP000683360">
    <property type="component" value="Unassembled WGS sequence"/>
</dbReference>
<dbReference type="EMBL" id="CAJPWZ010002200">
    <property type="protein sequence ID" value="CAG2233158.1"/>
    <property type="molecule type" value="Genomic_DNA"/>
</dbReference>
<evidence type="ECO:0000256" key="1">
    <source>
        <dbReference type="ARBA" id="ARBA00023157"/>
    </source>
</evidence>
<keyword evidence="1" id="KW-1015">Disulfide bond</keyword>
<evidence type="ECO:0000313" key="4">
    <source>
        <dbReference type="Proteomes" id="UP000683360"/>
    </source>
</evidence>
<dbReference type="SMART" id="SM00034">
    <property type="entry name" value="CLECT"/>
    <property type="match status" value="1"/>
</dbReference>
<dbReference type="InterPro" id="IPR018378">
    <property type="entry name" value="C-type_lectin_CS"/>
</dbReference>
<dbReference type="InterPro" id="IPR016187">
    <property type="entry name" value="CTDL_fold"/>
</dbReference>
<dbReference type="OrthoDB" id="2142683at2759"/>
<keyword evidence="4" id="KW-1185">Reference proteome</keyword>
<evidence type="ECO:0000313" key="3">
    <source>
        <dbReference type="EMBL" id="CAG2233158.1"/>
    </source>
</evidence>
<dbReference type="PANTHER" id="PTHR22803">
    <property type="entry name" value="MANNOSE, PHOSPHOLIPASE, LECTIN RECEPTOR RELATED"/>
    <property type="match status" value="1"/>
</dbReference>
<dbReference type="Gene3D" id="3.10.100.10">
    <property type="entry name" value="Mannose-Binding Protein A, subunit A"/>
    <property type="match status" value="1"/>
</dbReference>
<dbReference type="PROSITE" id="PS50041">
    <property type="entry name" value="C_TYPE_LECTIN_2"/>
    <property type="match status" value="1"/>
</dbReference>
<name>A0A8S3TRV5_MYTED</name>
<accession>A0A8S3TRV5</accession>
<dbReference type="InterPro" id="IPR050111">
    <property type="entry name" value="C-type_lectin/snaclec_domain"/>
</dbReference>
<feature type="domain" description="C-type lectin" evidence="2">
    <location>
        <begin position="110"/>
        <end position="224"/>
    </location>
</feature>
<dbReference type="CDD" id="cd00037">
    <property type="entry name" value="CLECT"/>
    <property type="match status" value="1"/>
</dbReference>
<evidence type="ECO:0000259" key="2">
    <source>
        <dbReference type="PROSITE" id="PS50041"/>
    </source>
</evidence>
<dbReference type="AlphaFoldDB" id="A0A8S3TRV5"/>
<organism evidence="3 4">
    <name type="scientific">Mytilus edulis</name>
    <name type="common">Blue mussel</name>
    <dbReference type="NCBI Taxonomy" id="6550"/>
    <lineage>
        <taxon>Eukaryota</taxon>
        <taxon>Metazoa</taxon>
        <taxon>Spiralia</taxon>
        <taxon>Lophotrochozoa</taxon>
        <taxon>Mollusca</taxon>
        <taxon>Bivalvia</taxon>
        <taxon>Autobranchia</taxon>
        <taxon>Pteriomorphia</taxon>
        <taxon>Mytilida</taxon>
        <taxon>Mytiloidea</taxon>
        <taxon>Mytilidae</taxon>
        <taxon>Mytilinae</taxon>
        <taxon>Mytilus</taxon>
    </lineage>
</organism>
<comment type="caution">
    <text evidence="3">The sequence shown here is derived from an EMBL/GenBank/DDBJ whole genome shotgun (WGS) entry which is preliminary data.</text>
</comment>
<dbReference type="InterPro" id="IPR001304">
    <property type="entry name" value="C-type_lectin-like"/>
</dbReference>
<reference evidence="3" key="1">
    <citation type="submission" date="2021-03" db="EMBL/GenBank/DDBJ databases">
        <authorList>
            <person name="Bekaert M."/>
        </authorList>
    </citation>
    <scope>NUCLEOTIDE SEQUENCE</scope>
</reference>
<protein>
    <recommendedName>
        <fullName evidence="2">C-type lectin domain-containing protein</fullName>
    </recommendedName>
</protein>
<sequence length="230" mass="26771">MSSANHSAKCKRTTVLNRNVQSDRENDDYDVIFPDGSDANWKKEEKANISEDRYDGHYQGLKKNRGEMIYDALQTLDKNTKDRRLVRLKVLAGFKPCHEGWVFKDKSFGCYYISNITLAWTDANEFCRNMSSCLTNILSSEDMNWLGNPTNEDMWVGGNQNGNVYQWECQQYNYQKQISSNSSLWARDEPRPDNTTRCVQIWKLEKGFGLDDHYCDISKRFVCKAVPIIR</sequence>